<name>A0ABP8N2G1_9BACT</name>
<evidence type="ECO:0000313" key="1">
    <source>
        <dbReference type="EMBL" id="GAA4460149.1"/>
    </source>
</evidence>
<gene>
    <name evidence="1" type="ORF">GCM10023156_40710</name>
</gene>
<protein>
    <submittedName>
        <fullName evidence="1">Uncharacterized protein</fullName>
    </submittedName>
</protein>
<dbReference type="Proteomes" id="UP001500840">
    <property type="component" value="Unassembled WGS sequence"/>
</dbReference>
<accession>A0ABP8N2G1</accession>
<keyword evidence="2" id="KW-1185">Reference proteome</keyword>
<reference evidence="2" key="1">
    <citation type="journal article" date="2019" name="Int. J. Syst. Evol. Microbiol.">
        <title>The Global Catalogue of Microorganisms (GCM) 10K type strain sequencing project: providing services to taxonomists for standard genome sequencing and annotation.</title>
        <authorList>
            <consortium name="The Broad Institute Genomics Platform"/>
            <consortium name="The Broad Institute Genome Sequencing Center for Infectious Disease"/>
            <person name="Wu L."/>
            <person name="Ma J."/>
        </authorList>
    </citation>
    <scope>NUCLEOTIDE SEQUENCE [LARGE SCALE GENOMIC DNA]</scope>
    <source>
        <strain evidence="2">JCM 17759</strain>
    </source>
</reference>
<dbReference type="RefSeq" id="WP_345325009.1">
    <property type="nucleotide sequence ID" value="NZ_BAABGA010000049.1"/>
</dbReference>
<sequence length="73" mass="8294">MRTRLSLPMLAVTIGRGVRDWFDQLSASCLNSAMQVSCGVTCEDVLAIREMIEMLEQTEWRTFAASHREEDPC</sequence>
<proteinExistence type="predicted"/>
<comment type="caution">
    <text evidence="1">The sequence shown here is derived from an EMBL/GenBank/DDBJ whole genome shotgun (WGS) entry which is preliminary data.</text>
</comment>
<dbReference type="EMBL" id="BAABGA010000049">
    <property type="protein sequence ID" value="GAA4460149.1"/>
    <property type="molecule type" value="Genomic_DNA"/>
</dbReference>
<organism evidence="1 2">
    <name type="scientific">Novipirellula rosea</name>
    <dbReference type="NCBI Taxonomy" id="1031540"/>
    <lineage>
        <taxon>Bacteria</taxon>
        <taxon>Pseudomonadati</taxon>
        <taxon>Planctomycetota</taxon>
        <taxon>Planctomycetia</taxon>
        <taxon>Pirellulales</taxon>
        <taxon>Pirellulaceae</taxon>
        <taxon>Novipirellula</taxon>
    </lineage>
</organism>
<evidence type="ECO:0000313" key="2">
    <source>
        <dbReference type="Proteomes" id="UP001500840"/>
    </source>
</evidence>